<dbReference type="GO" id="GO:0016787">
    <property type="term" value="F:hydrolase activity"/>
    <property type="evidence" value="ECO:0007669"/>
    <property type="project" value="UniProtKB-KW"/>
</dbReference>
<feature type="domain" description="Helicase ATP-binding" evidence="4">
    <location>
        <begin position="629"/>
        <end position="789"/>
    </location>
</feature>
<dbReference type="PANTHER" id="PTHR10799">
    <property type="entry name" value="SNF2/RAD54 HELICASE FAMILY"/>
    <property type="match status" value="1"/>
</dbReference>
<dbReference type="Pfam" id="PF00271">
    <property type="entry name" value="Helicase_C"/>
    <property type="match status" value="1"/>
</dbReference>
<dbReference type="PROSITE" id="PS51192">
    <property type="entry name" value="HELICASE_ATP_BIND_1"/>
    <property type="match status" value="1"/>
</dbReference>
<gene>
    <name evidence="6" type="ORF">FLK61_27740</name>
</gene>
<accession>A0A859FE96</accession>
<keyword evidence="1" id="KW-0378">Hydrolase</keyword>
<name>A0A859FE96_9BACI</name>
<dbReference type="InterPro" id="IPR007527">
    <property type="entry name" value="Znf_SWIM"/>
</dbReference>
<dbReference type="InterPro" id="IPR038718">
    <property type="entry name" value="SNF2-like_sf"/>
</dbReference>
<feature type="domain" description="Helicase C-terminal" evidence="5">
    <location>
        <begin position="899"/>
        <end position="1056"/>
    </location>
</feature>
<dbReference type="CDD" id="cd18793">
    <property type="entry name" value="SF2_C_SNF"/>
    <property type="match status" value="1"/>
</dbReference>
<dbReference type="EMBL" id="CP041372">
    <property type="protein sequence ID" value="QKS70546.1"/>
    <property type="molecule type" value="Genomic_DNA"/>
</dbReference>
<reference evidence="7" key="1">
    <citation type="submission" date="2019-07" db="EMBL/GenBank/DDBJ databases">
        <title>Bacillus alkalisoli sp. nov. isolated from saline soil.</title>
        <authorList>
            <person name="Sun J.-Q."/>
            <person name="Xu L."/>
        </authorList>
    </citation>
    <scope>NUCLEOTIDE SEQUENCE [LARGE SCALE GENOMIC DNA]</scope>
    <source>
        <strain evidence="7">M4U3P1</strain>
    </source>
</reference>
<evidence type="ECO:0000256" key="2">
    <source>
        <dbReference type="PROSITE-ProRule" id="PRU00325"/>
    </source>
</evidence>
<evidence type="ECO:0000313" key="7">
    <source>
        <dbReference type="Proteomes" id="UP000318138"/>
    </source>
</evidence>
<dbReference type="Proteomes" id="UP000318138">
    <property type="component" value="Chromosome"/>
</dbReference>
<evidence type="ECO:0000313" key="6">
    <source>
        <dbReference type="EMBL" id="QKS70546.1"/>
    </source>
</evidence>
<evidence type="ECO:0000259" key="3">
    <source>
        <dbReference type="PROSITE" id="PS50966"/>
    </source>
</evidence>
<keyword evidence="2" id="KW-0862">Zinc</keyword>
<dbReference type="AlphaFoldDB" id="A0A859FE96"/>
<keyword evidence="7" id="KW-1185">Reference proteome</keyword>
<dbReference type="InterPro" id="IPR001650">
    <property type="entry name" value="Helicase_C-like"/>
</dbReference>
<dbReference type="SMART" id="SM00490">
    <property type="entry name" value="HELICc"/>
    <property type="match status" value="1"/>
</dbReference>
<evidence type="ECO:0000259" key="5">
    <source>
        <dbReference type="PROSITE" id="PS51194"/>
    </source>
</evidence>
<dbReference type="InterPro" id="IPR013663">
    <property type="entry name" value="Helicase_SWF/SNF/SWI_bac"/>
</dbReference>
<evidence type="ECO:0000256" key="1">
    <source>
        <dbReference type="ARBA" id="ARBA00022801"/>
    </source>
</evidence>
<dbReference type="Gene3D" id="3.40.50.300">
    <property type="entry name" value="P-loop containing nucleotide triphosphate hydrolases"/>
    <property type="match status" value="1"/>
</dbReference>
<proteinExistence type="predicted"/>
<dbReference type="InterPro" id="IPR000330">
    <property type="entry name" value="SNF2_N"/>
</dbReference>
<dbReference type="KEGG" id="psua:FLK61_27740"/>
<feature type="domain" description="SWIM-type" evidence="3">
    <location>
        <begin position="57"/>
        <end position="90"/>
    </location>
</feature>
<dbReference type="InterPro" id="IPR014001">
    <property type="entry name" value="Helicase_ATP-bd"/>
</dbReference>
<dbReference type="GO" id="GO:0005524">
    <property type="term" value="F:ATP binding"/>
    <property type="evidence" value="ECO:0007669"/>
    <property type="project" value="InterPro"/>
</dbReference>
<dbReference type="FunFam" id="3.40.50.300:FF:000533">
    <property type="entry name" value="Helicase, Snf2 family"/>
    <property type="match status" value="1"/>
</dbReference>
<sequence length="1066" mass="123545">MRLDELTSVEIERHFSESETENKAKALYENERVKEMLWDKELARFKVFVDDDERQTVEVEPSNELEIIHTSCTCKKEQCEHVGAVLFKMAEYKVGKWLAKKDGYGKAEPYRLPAEERSRTARLLRSLESLYVQEQESTKERQPLEVEFLLSLYPSYNERIQGGFELELKVGPKRTYVVKDIHAFLRSLSNGESIRFSKLFTFHASDYVIKEEDMHVFSLMKEVIDVKQSSYIRNQNDEERTFCIPPTYAEKLLNVLAERRTSVNDSLHEYEGLVIEDLKPIFSFRLAPLKDTLDTYEFKWDQAEKVIYLGRMLPYLFFNGICYKVTKGQQDLIESLYFHVALEDKQQLLLDRSQLDTFASILLPKLKEIGELSMDGDIEEMISMPPLKPKLMISYEGERLTADVIFQYGSEEIRPFLRETHTRENVLVRDMELEYKLLGKIEDLPFRFNGKELFLDSLPDILDFVSFDMPQLDEWFDIYAPKSIQDLIFEPYEEPKLSVSTSGGWMDVHFDVSGITDDDIDAMMRAILARDRYFKLSSGSYVPLHDEVFDPMKQLFDELQFNKNELEQSMQVPLYRALQVEDSGLYVKKSEAFQKLITRLTEPVEEDFPLPAIDADLREYQKRGYQWMTALDYYGFGGILADDMGLGKTLQTITFLLGKKERKDVSALIVSPSSVVYNWKKEIQRFAPSMTVLVVNGSAEERQELLATADDYDIVITSYPVLRRDVDIYEQKQFDVLILDEAQNVKNAGTKTARAVRKIKRQTSFALSGTPIENSLEELYSIFAIVLPGVLPRREAFNKLTETQIARRIRAFVLRRQKKEVLQELPEKIEAVEYMDMTQAQKTLYLGQLAMLRQEASSAIERNEWQDKRMQILAGLTRLRQICCHPGMFVDSYEGGSEKLDRLLDYLEEAKAAGRRVVVFSQFTTMLAIIREQLAKRDWDYFYLDGKTPSEERVQKADQFNAGEKDLFLVSLKAGGTGLNLTGGDTVILFDSWWNPAIEDQAADRVYRFGQKRVVHVTKLITTGTIEEKIHQLQDKKRDLLDRVIQPGETMVTSLGKEEIRELLDI</sequence>
<dbReference type="Gene3D" id="3.40.50.10810">
    <property type="entry name" value="Tandem AAA-ATPase domain"/>
    <property type="match status" value="1"/>
</dbReference>
<evidence type="ECO:0000259" key="4">
    <source>
        <dbReference type="PROSITE" id="PS51192"/>
    </source>
</evidence>
<dbReference type="Pfam" id="PF08455">
    <property type="entry name" value="SNF2_assoc"/>
    <property type="match status" value="1"/>
</dbReference>
<keyword evidence="2" id="KW-0479">Metal-binding</keyword>
<dbReference type="PROSITE" id="PS50966">
    <property type="entry name" value="ZF_SWIM"/>
    <property type="match status" value="1"/>
</dbReference>
<dbReference type="Pfam" id="PF00176">
    <property type="entry name" value="SNF2-rel_dom"/>
    <property type="match status" value="1"/>
</dbReference>
<protein>
    <submittedName>
        <fullName evidence="6">SNF2 helicase associated domain-containing protein</fullName>
    </submittedName>
</protein>
<dbReference type="InterPro" id="IPR027417">
    <property type="entry name" value="P-loop_NTPase"/>
</dbReference>
<dbReference type="PROSITE" id="PS51194">
    <property type="entry name" value="HELICASE_CTER"/>
    <property type="match status" value="1"/>
</dbReference>
<keyword evidence="2" id="KW-0863">Zinc-finger</keyword>
<dbReference type="SUPFAM" id="SSF52540">
    <property type="entry name" value="P-loop containing nucleoside triphosphate hydrolases"/>
    <property type="match status" value="2"/>
</dbReference>
<dbReference type="RefSeq" id="WP_176008582.1">
    <property type="nucleotide sequence ID" value="NZ_CP041372.2"/>
</dbReference>
<dbReference type="GO" id="GO:0008270">
    <property type="term" value="F:zinc ion binding"/>
    <property type="evidence" value="ECO:0007669"/>
    <property type="project" value="UniProtKB-KW"/>
</dbReference>
<dbReference type="InterPro" id="IPR049730">
    <property type="entry name" value="SNF2/RAD54-like_C"/>
</dbReference>
<dbReference type="SMART" id="SM00487">
    <property type="entry name" value="DEXDc"/>
    <property type="match status" value="1"/>
</dbReference>
<organism evidence="6 7">
    <name type="scientific">Paenalkalicoccus suaedae</name>
    <dbReference type="NCBI Taxonomy" id="2592382"/>
    <lineage>
        <taxon>Bacteria</taxon>
        <taxon>Bacillati</taxon>
        <taxon>Bacillota</taxon>
        <taxon>Bacilli</taxon>
        <taxon>Bacillales</taxon>
        <taxon>Bacillaceae</taxon>
        <taxon>Paenalkalicoccus</taxon>
    </lineage>
</organism>